<dbReference type="Proteomes" id="UP000886998">
    <property type="component" value="Unassembled WGS sequence"/>
</dbReference>
<keyword evidence="1" id="KW-0238">DNA-binding</keyword>
<dbReference type="GO" id="GO:0003677">
    <property type="term" value="F:DNA binding"/>
    <property type="evidence" value="ECO:0007669"/>
    <property type="project" value="UniProtKB-KW"/>
</dbReference>
<keyword evidence="2" id="KW-1185">Reference proteome</keyword>
<sequence>MSEKQHGYHSERGVHPFGMDPYSVEKLNRRSSFMIEDILTPKSRLEGLCLPTGTAPSRAAALAASPYYQLYGLGPSYLCQQPQQHFLGKPLDANPLLLSAGKCTLYFENPLV</sequence>
<gene>
    <name evidence="1" type="primary">Bsx</name>
    <name evidence="1" type="ORF">TNIN_97701</name>
</gene>
<organism evidence="1 2">
    <name type="scientific">Trichonephila inaurata madagascariensis</name>
    <dbReference type="NCBI Taxonomy" id="2747483"/>
    <lineage>
        <taxon>Eukaryota</taxon>
        <taxon>Metazoa</taxon>
        <taxon>Ecdysozoa</taxon>
        <taxon>Arthropoda</taxon>
        <taxon>Chelicerata</taxon>
        <taxon>Arachnida</taxon>
        <taxon>Araneae</taxon>
        <taxon>Araneomorphae</taxon>
        <taxon>Entelegynae</taxon>
        <taxon>Araneoidea</taxon>
        <taxon>Nephilidae</taxon>
        <taxon>Trichonephila</taxon>
        <taxon>Trichonephila inaurata</taxon>
    </lineage>
</organism>
<dbReference type="EMBL" id="BMAV01020337">
    <property type="protein sequence ID" value="GFY73768.1"/>
    <property type="molecule type" value="Genomic_DNA"/>
</dbReference>
<dbReference type="OrthoDB" id="6159439at2759"/>
<proteinExistence type="predicted"/>
<dbReference type="AlphaFoldDB" id="A0A8X6YMY8"/>
<reference evidence="1" key="1">
    <citation type="submission" date="2020-08" db="EMBL/GenBank/DDBJ databases">
        <title>Multicomponent nature underlies the extraordinary mechanical properties of spider dragline silk.</title>
        <authorList>
            <person name="Kono N."/>
            <person name="Nakamura H."/>
            <person name="Mori M."/>
            <person name="Yoshida Y."/>
            <person name="Ohtoshi R."/>
            <person name="Malay A.D."/>
            <person name="Moran D.A.P."/>
            <person name="Tomita M."/>
            <person name="Numata K."/>
            <person name="Arakawa K."/>
        </authorList>
    </citation>
    <scope>NUCLEOTIDE SEQUENCE</scope>
</reference>
<keyword evidence="1" id="KW-0371">Homeobox</keyword>
<evidence type="ECO:0000313" key="2">
    <source>
        <dbReference type="Proteomes" id="UP000886998"/>
    </source>
</evidence>
<comment type="caution">
    <text evidence="1">The sequence shown here is derived from an EMBL/GenBank/DDBJ whole genome shotgun (WGS) entry which is preliminary data.</text>
</comment>
<accession>A0A8X6YMY8</accession>
<evidence type="ECO:0000313" key="1">
    <source>
        <dbReference type="EMBL" id="GFY73768.1"/>
    </source>
</evidence>
<name>A0A8X6YMY8_9ARAC</name>
<protein>
    <submittedName>
        <fullName evidence="1">Brain-specific homeobox</fullName>
    </submittedName>
</protein>